<name>A0ABP4FDT4_9ACTN</name>
<protein>
    <recommendedName>
        <fullName evidence="3">SseB protein N-terminal domain-containing protein</fullName>
    </recommendedName>
</protein>
<dbReference type="InterPro" id="IPR049975">
    <property type="entry name" value="SAV_915-like_dom"/>
</dbReference>
<keyword evidence="2" id="KW-1185">Reference proteome</keyword>
<proteinExistence type="predicted"/>
<organism evidence="1 2">
    <name type="scientific">Nocardioides aquiterrae</name>
    <dbReference type="NCBI Taxonomy" id="203799"/>
    <lineage>
        <taxon>Bacteria</taxon>
        <taxon>Bacillati</taxon>
        <taxon>Actinomycetota</taxon>
        <taxon>Actinomycetes</taxon>
        <taxon>Propionibacteriales</taxon>
        <taxon>Nocardioidaceae</taxon>
        <taxon>Nocardioides</taxon>
    </lineage>
</organism>
<dbReference type="EMBL" id="BAAAJE010000030">
    <property type="protein sequence ID" value="GAA1163824.1"/>
    <property type="molecule type" value="Genomic_DNA"/>
</dbReference>
<comment type="caution">
    <text evidence="1">The sequence shown here is derived from an EMBL/GenBank/DDBJ whole genome shotgun (WGS) entry which is preliminary data.</text>
</comment>
<evidence type="ECO:0008006" key="3">
    <source>
        <dbReference type="Google" id="ProtNLM"/>
    </source>
</evidence>
<dbReference type="NCBIfam" id="NF042914">
    <property type="entry name" value="SAV915_dom"/>
    <property type="match status" value="1"/>
</dbReference>
<reference evidence="2" key="1">
    <citation type="journal article" date="2019" name="Int. J. Syst. Evol. Microbiol.">
        <title>The Global Catalogue of Microorganisms (GCM) 10K type strain sequencing project: providing services to taxonomists for standard genome sequencing and annotation.</title>
        <authorList>
            <consortium name="The Broad Institute Genomics Platform"/>
            <consortium name="The Broad Institute Genome Sequencing Center for Infectious Disease"/>
            <person name="Wu L."/>
            <person name="Ma J."/>
        </authorList>
    </citation>
    <scope>NUCLEOTIDE SEQUENCE [LARGE SCALE GENOMIC DNA]</scope>
    <source>
        <strain evidence="2">JCM 11813</strain>
    </source>
</reference>
<sequence length="89" mass="9871">MTAEHPFPPVVYVPTVEPVADGAARLAMHHTDDGRVALFVYSALDRLVEFYRADSPWALLTVPDLQRAHDAAPYDLIFLDRRPAPAEAS</sequence>
<dbReference type="Proteomes" id="UP001499979">
    <property type="component" value="Unassembled WGS sequence"/>
</dbReference>
<dbReference type="RefSeq" id="WP_343910825.1">
    <property type="nucleotide sequence ID" value="NZ_BAAAJE010000030.1"/>
</dbReference>
<accession>A0ABP4FDT4</accession>
<evidence type="ECO:0000313" key="2">
    <source>
        <dbReference type="Proteomes" id="UP001499979"/>
    </source>
</evidence>
<evidence type="ECO:0000313" key="1">
    <source>
        <dbReference type="EMBL" id="GAA1163824.1"/>
    </source>
</evidence>
<gene>
    <name evidence="1" type="ORF">GCM10009606_46960</name>
</gene>